<reference evidence="1 2" key="1">
    <citation type="journal article" date="2022" name="Allergy">
        <title>Genome assembly and annotation of Periplaneta americana reveal a comprehensive cockroach allergen profile.</title>
        <authorList>
            <person name="Wang L."/>
            <person name="Xiong Q."/>
            <person name="Saelim N."/>
            <person name="Wang L."/>
            <person name="Nong W."/>
            <person name="Wan A.T."/>
            <person name="Shi M."/>
            <person name="Liu X."/>
            <person name="Cao Q."/>
            <person name="Hui J.H.L."/>
            <person name="Sookrung N."/>
            <person name="Leung T.F."/>
            <person name="Tungtrongchitr A."/>
            <person name="Tsui S.K.W."/>
        </authorList>
    </citation>
    <scope>NUCLEOTIDE SEQUENCE [LARGE SCALE GENOMIC DNA]</scope>
    <source>
        <strain evidence="1">PWHHKU_190912</strain>
    </source>
</reference>
<name>A0ABQ8S3M4_PERAM</name>
<accession>A0ABQ8S3M4</accession>
<evidence type="ECO:0000313" key="1">
    <source>
        <dbReference type="EMBL" id="KAJ4428492.1"/>
    </source>
</evidence>
<protein>
    <recommendedName>
        <fullName evidence="3">Endonuclease-reverse transcriptase</fullName>
    </recommendedName>
</protein>
<proteinExistence type="predicted"/>
<comment type="caution">
    <text evidence="1">The sequence shown here is derived from an EMBL/GenBank/DDBJ whole genome shotgun (WGS) entry which is preliminary data.</text>
</comment>
<organism evidence="1 2">
    <name type="scientific">Periplaneta americana</name>
    <name type="common">American cockroach</name>
    <name type="synonym">Blatta americana</name>
    <dbReference type="NCBI Taxonomy" id="6978"/>
    <lineage>
        <taxon>Eukaryota</taxon>
        <taxon>Metazoa</taxon>
        <taxon>Ecdysozoa</taxon>
        <taxon>Arthropoda</taxon>
        <taxon>Hexapoda</taxon>
        <taxon>Insecta</taxon>
        <taxon>Pterygota</taxon>
        <taxon>Neoptera</taxon>
        <taxon>Polyneoptera</taxon>
        <taxon>Dictyoptera</taxon>
        <taxon>Blattodea</taxon>
        <taxon>Blattoidea</taxon>
        <taxon>Blattidae</taxon>
        <taxon>Blattinae</taxon>
        <taxon>Periplaneta</taxon>
    </lineage>
</organism>
<dbReference type="PANTHER" id="PTHR47027">
    <property type="entry name" value="REVERSE TRANSCRIPTASE DOMAIN-CONTAINING PROTEIN"/>
    <property type="match status" value="1"/>
</dbReference>
<evidence type="ECO:0008006" key="3">
    <source>
        <dbReference type="Google" id="ProtNLM"/>
    </source>
</evidence>
<dbReference type="PANTHER" id="PTHR47027:SF20">
    <property type="entry name" value="REVERSE TRANSCRIPTASE-LIKE PROTEIN WITH RNA-DIRECTED DNA POLYMERASE DOMAIN"/>
    <property type="match status" value="1"/>
</dbReference>
<evidence type="ECO:0000313" key="2">
    <source>
        <dbReference type="Proteomes" id="UP001148838"/>
    </source>
</evidence>
<gene>
    <name evidence="1" type="ORF">ANN_24529</name>
</gene>
<dbReference type="EMBL" id="JAJSOF020000037">
    <property type="protein sequence ID" value="KAJ4428492.1"/>
    <property type="molecule type" value="Genomic_DNA"/>
</dbReference>
<keyword evidence="2" id="KW-1185">Reference proteome</keyword>
<sequence>MAGLCEGGNEPAGSLKAICQLVTFSQRNHKEFNRRISSAWKAFWSLKFIWTDKTINRNLKFEALETCIIPVLLYGCQTWTLSERQRSSIQTCQRKMQRKILGITLRDRMTNETLQRLTNTTDAEERATATKWTWGRHVARLHQTRWTRAITMWDPYVGKRGQGRPRLRWSDMFTKEAGKQ</sequence>
<dbReference type="Proteomes" id="UP001148838">
    <property type="component" value="Unassembled WGS sequence"/>
</dbReference>